<dbReference type="PANTHER" id="PTHR31086">
    <property type="entry name" value="ALUMINUM-ACTIVATED MALATE TRANSPORTER 10"/>
    <property type="match status" value="1"/>
</dbReference>
<evidence type="ECO:0000313" key="11">
    <source>
        <dbReference type="Proteomes" id="UP001187471"/>
    </source>
</evidence>
<evidence type="ECO:0008006" key="12">
    <source>
        <dbReference type="Google" id="ProtNLM"/>
    </source>
</evidence>
<keyword evidence="8" id="KW-0407">Ion channel</keyword>
<keyword evidence="6" id="KW-0406">Ion transport</keyword>
<evidence type="ECO:0000256" key="6">
    <source>
        <dbReference type="ARBA" id="ARBA00023065"/>
    </source>
</evidence>
<name>A0AA88QG76_9ASTE</name>
<keyword evidence="3" id="KW-0813">Transport</keyword>
<proteinExistence type="inferred from homology"/>
<dbReference type="Proteomes" id="UP001187471">
    <property type="component" value="Unassembled WGS sequence"/>
</dbReference>
<sequence length="469" mass="51717">MEMGSGDDERSGILARGWLLLKALPEKFKAKMVNFAVVTKKLGQDDPRRVIHSLKVGLALSLVSLFYYFETLFNSFGVYAMWAIMTVVVVFEFSVGATLGKGLNRAMATLVAGALGIGAHYMASISGNVGEPIILGIFVFFQAAVSTFIRFFPKIKARYDYGLLIFILTFALVSVSGFREDEILEFAHKRLATVVIGACACVVVSIFVCPVWAGQDLHNLTSLNIEKLGTFLEGFGYRYFGATEDEEFKGNESFVHGYKSVLNSKTIEETLANFARWEPGHGRFMYRHPWKQYLKVGTLTRQCAYRIEALNGFLSSDIQVQPEFARKIEDTCTKMSLDSGKALKELALAVKTMTRPSSVDSHVANLKTSTKNLRCLLKSGLGNETDLLKVIPVTTVASLLIDVAMSVEEITASVNELASLAHFKQKAKDTNLTVEKRHEVVKSLAKVNAADDVITVDLESENSVPLRAS</sequence>
<dbReference type="Pfam" id="PF11744">
    <property type="entry name" value="ALMT"/>
    <property type="match status" value="1"/>
</dbReference>
<keyword evidence="11" id="KW-1185">Reference proteome</keyword>
<dbReference type="GO" id="GO:0016020">
    <property type="term" value="C:membrane"/>
    <property type="evidence" value="ECO:0007669"/>
    <property type="project" value="UniProtKB-SubCell"/>
</dbReference>
<accession>A0AA88QG76</accession>
<evidence type="ECO:0000313" key="10">
    <source>
        <dbReference type="EMBL" id="KAK2968662.1"/>
    </source>
</evidence>
<gene>
    <name evidence="10" type="ORF">RJ640_004021</name>
</gene>
<evidence type="ECO:0000256" key="7">
    <source>
        <dbReference type="ARBA" id="ARBA00023136"/>
    </source>
</evidence>
<comment type="caution">
    <text evidence="10">The sequence shown here is derived from an EMBL/GenBank/DDBJ whole genome shotgun (WGS) entry which is preliminary data.</text>
</comment>
<keyword evidence="5 9" id="KW-1133">Transmembrane helix</keyword>
<evidence type="ECO:0000256" key="3">
    <source>
        <dbReference type="ARBA" id="ARBA00022448"/>
    </source>
</evidence>
<evidence type="ECO:0000256" key="4">
    <source>
        <dbReference type="ARBA" id="ARBA00022692"/>
    </source>
</evidence>
<dbReference type="GO" id="GO:0015743">
    <property type="term" value="P:malate transport"/>
    <property type="evidence" value="ECO:0007669"/>
    <property type="project" value="InterPro"/>
</dbReference>
<evidence type="ECO:0000256" key="9">
    <source>
        <dbReference type="SAM" id="Phobius"/>
    </source>
</evidence>
<dbReference type="InterPro" id="IPR020966">
    <property type="entry name" value="ALMT"/>
</dbReference>
<feature type="transmembrane region" description="Helical" evidence="9">
    <location>
        <begin position="75"/>
        <end position="95"/>
    </location>
</feature>
<protein>
    <recommendedName>
        <fullName evidence="12">Aluminum-activated malate transporter</fullName>
    </recommendedName>
</protein>
<comment type="similarity">
    <text evidence="2">Belongs to the aromatic acid exporter (TC 2.A.85) family.</text>
</comment>
<feature type="transmembrane region" description="Helical" evidence="9">
    <location>
        <begin position="133"/>
        <end position="152"/>
    </location>
</feature>
<evidence type="ECO:0000256" key="1">
    <source>
        <dbReference type="ARBA" id="ARBA00004141"/>
    </source>
</evidence>
<keyword evidence="7 9" id="KW-0472">Membrane</keyword>
<evidence type="ECO:0000256" key="5">
    <source>
        <dbReference type="ARBA" id="ARBA00022989"/>
    </source>
</evidence>
<dbReference type="EMBL" id="JAVXUO010002896">
    <property type="protein sequence ID" value="KAK2968662.1"/>
    <property type="molecule type" value="Genomic_DNA"/>
</dbReference>
<comment type="subcellular location">
    <subcellularLocation>
        <location evidence="1">Membrane</location>
        <topology evidence="1">Multi-pass membrane protein</topology>
    </subcellularLocation>
</comment>
<organism evidence="10 11">
    <name type="scientific">Escallonia rubra</name>
    <dbReference type="NCBI Taxonomy" id="112253"/>
    <lineage>
        <taxon>Eukaryota</taxon>
        <taxon>Viridiplantae</taxon>
        <taxon>Streptophyta</taxon>
        <taxon>Embryophyta</taxon>
        <taxon>Tracheophyta</taxon>
        <taxon>Spermatophyta</taxon>
        <taxon>Magnoliopsida</taxon>
        <taxon>eudicotyledons</taxon>
        <taxon>Gunneridae</taxon>
        <taxon>Pentapetalae</taxon>
        <taxon>asterids</taxon>
        <taxon>campanulids</taxon>
        <taxon>Escalloniales</taxon>
        <taxon>Escalloniaceae</taxon>
        <taxon>Escallonia</taxon>
    </lineage>
</organism>
<evidence type="ECO:0000256" key="8">
    <source>
        <dbReference type="ARBA" id="ARBA00023303"/>
    </source>
</evidence>
<feature type="transmembrane region" description="Helical" evidence="9">
    <location>
        <begin position="159"/>
        <end position="179"/>
    </location>
</feature>
<keyword evidence="4 9" id="KW-0812">Transmembrane</keyword>
<feature type="transmembrane region" description="Helical" evidence="9">
    <location>
        <begin position="107"/>
        <end position="127"/>
    </location>
</feature>
<evidence type="ECO:0000256" key="2">
    <source>
        <dbReference type="ARBA" id="ARBA00007079"/>
    </source>
</evidence>
<reference evidence="10" key="1">
    <citation type="submission" date="2022-12" db="EMBL/GenBank/DDBJ databases">
        <title>Draft genome assemblies for two species of Escallonia (Escalloniales).</title>
        <authorList>
            <person name="Chanderbali A."/>
            <person name="Dervinis C."/>
            <person name="Anghel I."/>
            <person name="Soltis D."/>
            <person name="Soltis P."/>
            <person name="Zapata F."/>
        </authorList>
    </citation>
    <scope>NUCLEOTIDE SEQUENCE</scope>
    <source>
        <strain evidence="10">UCBG92.1500</strain>
        <tissue evidence="10">Leaf</tissue>
    </source>
</reference>
<feature type="transmembrane region" description="Helical" evidence="9">
    <location>
        <begin position="191"/>
        <end position="213"/>
    </location>
</feature>
<dbReference type="AlphaFoldDB" id="A0AA88QG76"/>
<feature type="transmembrane region" description="Helical" evidence="9">
    <location>
        <begin position="50"/>
        <end position="69"/>
    </location>
</feature>
<dbReference type="GO" id="GO:0034220">
    <property type="term" value="P:monoatomic ion transmembrane transport"/>
    <property type="evidence" value="ECO:0007669"/>
    <property type="project" value="UniProtKB-KW"/>
</dbReference>